<sequence>MAGEVVGGLFKHYGKRVLACDFSAKPSCQWPIGDMDIAPSLM</sequence>
<dbReference type="AlphaFoldDB" id="A0A834SKW4"/>
<accession>A0A834SKW4</accession>
<organism evidence="1 2">
    <name type="scientific">Senna tora</name>
    <dbReference type="NCBI Taxonomy" id="362788"/>
    <lineage>
        <taxon>Eukaryota</taxon>
        <taxon>Viridiplantae</taxon>
        <taxon>Streptophyta</taxon>
        <taxon>Embryophyta</taxon>
        <taxon>Tracheophyta</taxon>
        <taxon>Spermatophyta</taxon>
        <taxon>Magnoliopsida</taxon>
        <taxon>eudicotyledons</taxon>
        <taxon>Gunneridae</taxon>
        <taxon>Pentapetalae</taxon>
        <taxon>rosids</taxon>
        <taxon>fabids</taxon>
        <taxon>Fabales</taxon>
        <taxon>Fabaceae</taxon>
        <taxon>Caesalpinioideae</taxon>
        <taxon>Cassia clade</taxon>
        <taxon>Senna</taxon>
    </lineage>
</organism>
<evidence type="ECO:0000313" key="2">
    <source>
        <dbReference type="Proteomes" id="UP000634136"/>
    </source>
</evidence>
<gene>
    <name evidence="1" type="ORF">G2W53_037748</name>
</gene>
<protein>
    <submittedName>
        <fullName evidence="1">Uncharacterized protein</fullName>
    </submittedName>
</protein>
<name>A0A834SKW4_9FABA</name>
<dbReference type="Proteomes" id="UP000634136">
    <property type="component" value="Unassembled WGS sequence"/>
</dbReference>
<evidence type="ECO:0000313" key="1">
    <source>
        <dbReference type="EMBL" id="KAF7805587.1"/>
    </source>
</evidence>
<proteinExistence type="predicted"/>
<comment type="caution">
    <text evidence="1">The sequence shown here is derived from an EMBL/GenBank/DDBJ whole genome shotgun (WGS) entry which is preliminary data.</text>
</comment>
<dbReference type="EMBL" id="JAAIUW010000012">
    <property type="protein sequence ID" value="KAF7805587.1"/>
    <property type="molecule type" value="Genomic_DNA"/>
</dbReference>
<keyword evidence="2" id="KW-1185">Reference proteome</keyword>
<reference evidence="1" key="1">
    <citation type="submission" date="2020-09" db="EMBL/GenBank/DDBJ databases">
        <title>Genome-Enabled Discovery of Anthraquinone Biosynthesis in Senna tora.</title>
        <authorList>
            <person name="Kang S.-H."/>
            <person name="Pandey R.P."/>
            <person name="Lee C.-M."/>
            <person name="Sim J.-S."/>
            <person name="Jeong J.-T."/>
            <person name="Choi B.-S."/>
            <person name="Jung M."/>
            <person name="Ginzburg D."/>
            <person name="Zhao K."/>
            <person name="Won S.Y."/>
            <person name="Oh T.-J."/>
            <person name="Yu Y."/>
            <person name="Kim N.-H."/>
            <person name="Lee O.R."/>
            <person name="Lee T.-H."/>
            <person name="Bashyal P."/>
            <person name="Kim T.-S."/>
            <person name="Lee W.-H."/>
            <person name="Kawkins C."/>
            <person name="Kim C.-K."/>
            <person name="Kim J.S."/>
            <person name="Ahn B.O."/>
            <person name="Rhee S.Y."/>
            <person name="Sohng J.K."/>
        </authorList>
    </citation>
    <scope>NUCLEOTIDE SEQUENCE</scope>
    <source>
        <tissue evidence="1">Leaf</tissue>
    </source>
</reference>